<evidence type="ECO:0000313" key="3">
    <source>
        <dbReference type="Proteomes" id="UP001642409"/>
    </source>
</evidence>
<dbReference type="Proteomes" id="UP001642409">
    <property type="component" value="Unassembled WGS sequence"/>
</dbReference>
<keyword evidence="3" id="KW-1185">Reference proteome</keyword>
<name>A0AA86U9F4_9EUKA</name>
<sequence length="217" mass="25613">MRQNLQNLTNSNLQIKKYREQQAGMPPPVVKVDPNEVISQQLQPLPHQELQPQQQSQRPPIVKIDPTDQIVNTDQSDIQVVDSGTTQRQQAQQREQEIINQPEQPSSWSLTNQNNIPLTKTRLKYKILYQKRNLIIQITLFNSQKVKTNIYKIDRYKFILMNKNEYNVKQQNNNILVLQNNQNKCKLKRTEIILLKEIQIMKNLQIILTSMKQTIYQ</sequence>
<dbReference type="AlphaFoldDB" id="A0AA86U9F4"/>
<dbReference type="EMBL" id="CATOUU010000703">
    <property type="protein sequence ID" value="CAI9942567.1"/>
    <property type="molecule type" value="Genomic_DNA"/>
</dbReference>
<reference evidence="2 3" key="2">
    <citation type="submission" date="2024-07" db="EMBL/GenBank/DDBJ databases">
        <authorList>
            <person name="Akdeniz Z."/>
        </authorList>
    </citation>
    <scope>NUCLEOTIDE SEQUENCE [LARGE SCALE GENOMIC DNA]</scope>
</reference>
<reference evidence="1" key="1">
    <citation type="submission" date="2023-06" db="EMBL/GenBank/DDBJ databases">
        <authorList>
            <person name="Kurt Z."/>
        </authorList>
    </citation>
    <scope>NUCLEOTIDE SEQUENCE</scope>
</reference>
<comment type="caution">
    <text evidence="1">The sequence shown here is derived from an EMBL/GenBank/DDBJ whole genome shotgun (WGS) entry which is preliminary data.</text>
</comment>
<evidence type="ECO:0000313" key="2">
    <source>
        <dbReference type="EMBL" id="CAL6013752.1"/>
    </source>
</evidence>
<organism evidence="1">
    <name type="scientific">Hexamita inflata</name>
    <dbReference type="NCBI Taxonomy" id="28002"/>
    <lineage>
        <taxon>Eukaryota</taxon>
        <taxon>Metamonada</taxon>
        <taxon>Diplomonadida</taxon>
        <taxon>Hexamitidae</taxon>
        <taxon>Hexamitinae</taxon>
        <taxon>Hexamita</taxon>
    </lineage>
</organism>
<gene>
    <name evidence="2" type="ORF">HINF_LOCUS23938</name>
    <name evidence="1" type="ORF">HINF_LOCUS30212</name>
</gene>
<proteinExistence type="predicted"/>
<accession>A0AA86U9F4</accession>
<protein>
    <submittedName>
        <fullName evidence="2">Hypothetical_protein</fullName>
    </submittedName>
</protein>
<dbReference type="EMBL" id="CAXDID020000069">
    <property type="protein sequence ID" value="CAL6013752.1"/>
    <property type="molecule type" value="Genomic_DNA"/>
</dbReference>
<evidence type="ECO:0000313" key="1">
    <source>
        <dbReference type="EMBL" id="CAI9942567.1"/>
    </source>
</evidence>